<accession>A0A4U1B9B2</accession>
<feature type="signal peptide" evidence="1">
    <location>
        <begin position="1"/>
        <end position="20"/>
    </location>
</feature>
<keyword evidence="3" id="KW-1185">Reference proteome</keyword>
<name>A0A4U1B9B2_9GAMM</name>
<dbReference type="RefSeq" id="WP_136854296.1">
    <property type="nucleotide sequence ID" value="NZ_SWCI01000014.1"/>
</dbReference>
<dbReference type="OrthoDB" id="9843073at2"/>
<comment type="caution">
    <text evidence="2">The sequence shown here is derived from an EMBL/GenBank/DDBJ whole genome shotgun (WGS) entry which is preliminary data.</text>
</comment>
<evidence type="ECO:0000313" key="2">
    <source>
        <dbReference type="EMBL" id="TKB47340.1"/>
    </source>
</evidence>
<organism evidence="2 3">
    <name type="scientific">Ferrimonas sediminicola</name>
    <dbReference type="NCBI Taxonomy" id="2569538"/>
    <lineage>
        <taxon>Bacteria</taxon>
        <taxon>Pseudomonadati</taxon>
        <taxon>Pseudomonadota</taxon>
        <taxon>Gammaproteobacteria</taxon>
        <taxon>Alteromonadales</taxon>
        <taxon>Ferrimonadaceae</taxon>
        <taxon>Ferrimonas</taxon>
    </lineage>
</organism>
<sequence>MRYFTFGLMACMLLVGAAQAKQLQPNHPYSWEDKVSSFAEHPEFSRGILPPAVFNNPRAETYKVYQGRFWQCAKSDRNGQCTHVKFVGYEAGGEHKVENTMLAMSPEAYRRTKELIEQMMMELRFRGLEDGHPLVQQALEQGRRMHRMLLVHGQE</sequence>
<dbReference type="EMBL" id="SWCI01000014">
    <property type="protein sequence ID" value="TKB47340.1"/>
    <property type="molecule type" value="Genomic_DNA"/>
</dbReference>
<evidence type="ECO:0000313" key="3">
    <source>
        <dbReference type="Proteomes" id="UP000305674"/>
    </source>
</evidence>
<gene>
    <name evidence="2" type="ORF">FCL40_15945</name>
</gene>
<protein>
    <submittedName>
        <fullName evidence="2">Uncharacterized protein</fullName>
    </submittedName>
</protein>
<reference evidence="2 3" key="1">
    <citation type="submission" date="2019-04" db="EMBL/GenBank/DDBJ databases">
        <authorList>
            <person name="Hwang J.C."/>
        </authorList>
    </citation>
    <scope>NUCLEOTIDE SEQUENCE [LARGE SCALE GENOMIC DNA]</scope>
    <source>
        <strain evidence="2 3">IMCC35001</strain>
    </source>
</reference>
<dbReference type="AlphaFoldDB" id="A0A4U1B9B2"/>
<dbReference type="Proteomes" id="UP000305674">
    <property type="component" value="Unassembled WGS sequence"/>
</dbReference>
<feature type="chain" id="PRO_5020865798" evidence="1">
    <location>
        <begin position="21"/>
        <end position="155"/>
    </location>
</feature>
<keyword evidence="1" id="KW-0732">Signal</keyword>
<evidence type="ECO:0000256" key="1">
    <source>
        <dbReference type="SAM" id="SignalP"/>
    </source>
</evidence>
<proteinExistence type="predicted"/>